<name>U5DIL4_9CHRO</name>
<evidence type="ECO:0000256" key="1">
    <source>
        <dbReference type="ARBA" id="ARBA00023239"/>
    </source>
</evidence>
<sequence length="170" mass="18959">MVSSRRLLYFAYGSNMFTRRLRDRAPSARPFGIARLPGHRLAWHKIGRDGSAKCDIRETGRPDDFVWGILFEIASAEKSVLDRAEGLGCGYEYKTVSLFAQGLAIEAGTYYATHIDVSLRPFDWYLSFVLAGAREHGLPSTYLSALTSISAVNDPDVDRRKRNLALLQGA</sequence>
<evidence type="ECO:0000313" key="4">
    <source>
        <dbReference type="EMBL" id="ERN40434.1"/>
    </source>
</evidence>
<dbReference type="RefSeq" id="WP_022608576.1">
    <property type="nucleotide sequence ID" value="NZ_ASSJ01000076.1"/>
</dbReference>
<dbReference type="EMBL" id="ASSJ01000076">
    <property type="protein sequence ID" value="ERN40434.1"/>
    <property type="molecule type" value="Genomic_DNA"/>
</dbReference>
<dbReference type="PANTHER" id="PTHR12935">
    <property type="entry name" value="GAMMA-GLUTAMYLCYCLOTRANSFERASE"/>
    <property type="match status" value="1"/>
</dbReference>
<dbReference type="eggNOG" id="COG2105">
    <property type="taxonomic scope" value="Bacteria"/>
</dbReference>
<feature type="active site" description="Proton acceptor" evidence="2">
    <location>
        <position position="85"/>
    </location>
</feature>
<comment type="caution">
    <text evidence="4">The sequence shown here is derived from an EMBL/GenBank/DDBJ whole genome shotgun (WGS) entry which is preliminary data.</text>
</comment>
<evidence type="ECO:0000256" key="2">
    <source>
        <dbReference type="PIRSR" id="PIRSR617939-1"/>
    </source>
</evidence>
<organism evidence="4 5">
    <name type="scientific">Rubidibacter lacunae KORDI 51-2</name>
    <dbReference type="NCBI Taxonomy" id="582515"/>
    <lineage>
        <taxon>Bacteria</taxon>
        <taxon>Bacillati</taxon>
        <taxon>Cyanobacteriota</taxon>
        <taxon>Cyanophyceae</taxon>
        <taxon>Oscillatoriophycideae</taxon>
        <taxon>Chroococcales</taxon>
        <taxon>Aphanothecaceae</taxon>
        <taxon>Rubidibacter</taxon>
    </lineage>
</organism>
<keyword evidence="1" id="KW-0456">Lyase</keyword>
<proteinExistence type="predicted"/>
<evidence type="ECO:0008006" key="6">
    <source>
        <dbReference type="Google" id="ProtNLM"/>
    </source>
</evidence>
<keyword evidence="5" id="KW-1185">Reference proteome</keyword>
<feature type="binding site" evidence="3">
    <location>
        <position position="125"/>
    </location>
    <ligand>
        <name>substrate</name>
    </ligand>
</feature>
<dbReference type="InterPro" id="IPR036568">
    <property type="entry name" value="GGCT-like_sf"/>
</dbReference>
<dbReference type="Proteomes" id="UP000016960">
    <property type="component" value="Unassembled WGS sequence"/>
</dbReference>
<dbReference type="STRING" id="582515.KR51_00029750"/>
<evidence type="ECO:0000256" key="3">
    <source>
        <dbReference type="PIRSR" id="PIRSR617939-2"/>
    </source>
</evidence>
<gene>
    <name evidence="4" type="ORF">KR51_00029750</name>
</gene>
<dbReference type="CDD" id="cd06661">
    <property type="entry name" value="GGCT_like"/>
    <property type="match status" value="1"/>
</dbReference>
<protein>
    <recommendedName>
        <fullName evidence="6">AIG2-like family</fullName>
    </recommendedName>
</protein>
<dbReference type="InterPro" id="IPR017939">
    <property type="entry name" value="G-Glutamylcylcotransferase"/>
</dbReference>
<dbReference type="InterPro" id="IPR013024">
    <property type="entry name" value="GGCT-like"/>
</dbReference>
<dbReference type="PANTHER" id="PTHR12935:SF0">
    <property type="entry name" value="GAMMA-GLUTAMYLCYCLOTRANSFERASE"/>
    <property type="match status" value="1"/>
</dbReference>
<dbReference type="GO" id="GO:0003839">
    <property type="term" value="F:gamma-glutamylcyclotransferase activity"/>
    <property type="evidence" value="ECO:0007669"/>
    <property type="project" value="InterPro"/>
</dbReference>
<dbReference type="AlphaFoldDB" id="U5DIL4"/>
<dbReference type="SUPFAM" id="SSF110857">
    <property type="entry name" value="Gamma-glutamyl cyclotransferase-like"/>
    <property type="match status" value="1"/>
</dbReference>
<accession>U5DIL4</accession>
<feature type="binding site" evidence="3">
    <location>
        <begin position="9"/>
        <end position="14"/>
    </location>
    <ligand>
        <name>substrate</name>
    </ligand>
</feature>
<dbReference type="PATRIC" id="fig|582515.4.peg.3337"/>
<dbReference type="Pfam" id="PF13772">
    <property type="entry name" value="AIG2_2"/>
    <property type="match status" value="1"/>
</dbReference>
<dbReference type="InParanoid" id="U5DIL4"/>
<dbReference type="Gene3D" id="3.10.490.10">
    <property type="entry name" value="Gamma-glutamyl cyclotransferase-like"/>
    <property type="match status" value="1"/>
</dbReference>
<evidence type="ECO:0000313" key="5">
    <source>
        <dbReference type="Proteomes" id="UP000016960"/>
    </source>
</evidence>
<reference evidence="4 5" key="1">
    <citation type="submission" date="2013-05" db="EMBL/GenBank/DDBJ databases">
        <title>Draft genome sequence of Rubidibacter lacunae KORDI 51-2.</title>
        <authorList>
            <person name="Choi D.H."/>
            <person name="Noh J.H."/>
            <person name="Kwon K.-K."/>
            <person name="Lee J.-H."/>
            <person name="Ryu J.-Y."/>
        </authorList>
    </citation>
    <scope>NUCLEOTIDE SEQUENCE [LARGE SCALE GENOMIC DNA]</scope>
    <source>
        <strain evidence="4 5">KORDI 51-2</strain>
    </source>
</reference>